<evidence type="ECO:0000256" key="5">
    <source>
        <dbReference type="PROSITE-ProRule" id="PRU00043"/>
    </source>
</evidence>
<dbReference type="GO" id="GO:0007156">
    <property type="term" value="P:homophilic cell adhesion via plasma membrane adhesion molecules"/>
    <property type="evidence" value="ECO:0007669"/>
    <property type="project" value="InterPro"/>
</dbReference>
<reference evidence="7" key="2">
    <citation type="submission" date="2012-12" db="EMBL/GenBank/DDBJ databases">
        <authorList>
            <consortium name="WormBase Consortium"/>
            <person name="Ghedin E."/>
            <person name="Paulini M."/>
        </authorList>
    </citation>
    <scope>NUCLEOTIDE SEQUENCE</scope>
    <source>
        <strain evidence="7">FR3</strain>
    </source>
</reference>
<dbReference type="PROSITE" id="PS50268">
    <property type="entry name" value="CADHERIN_2"/>
    <property type="match status" value="1"/>
</dbReference>
<comment type="subcellular location">
    <subcellularLocation>
        <location evidence="1">Membrane</location>
    </subcellularLocation>
</comment>
<sequence>MMLIDFNVIYVKKISIDFNVTYRFETGQSDTDAFRLDEKSGRLYVKNKLSKRDYHLKVEAIDGSGLATVHISVISKSILTPQFTNALYEFNVLEGTLPGTIIGEVKAKGFFPINYNAYSGDPDHFFSINAKNGQISIAQYLDADKWEQLLLNVQ</sequence>
<dbReference type="InterPro" id="IPR015919">
    <property type="entry name" value="Cadherin-like_sf"/>
</dbReference>
<evidence type="ECO:0000313" key="7">
    <source>
        <dbReference type="EMBL" id="CRZ22044.1"/>
    </source>
</evidence>
<gene>
    <name evidence="7" type="primary">Bm8105</name>
    <name evidence="7" type="ORF">BM_Bm8105</name>
</gene>
<keyword evidence="2" id="KW-0677">Repeat</keyword>
<dbReference type="InterPro" id="IPR039808">
    <property type="entry name" value="Cadherin"/>
</dbReference>
<evidence type="ECO:0000259" key="6">
    <source>
        <dbReference type="PROSITE" id="PS50268"/>
    </source>
</evidence>
<dbReference type="InterPro" id="IPR002126">
    <property type="entry name" value="Cadherin-like_dom"/>
</dbReference>
<reference evidence="7" key="1">
    <citation type="journal article" date="2007" name="Science">
        <title>Draft genome of the filarial nematode parasite Brugia malayi.</title>
        <authorList>
            <person name="Ghedin E."/>
            <person name="Wang S."/>
            <person name="Spiro D."/>
            <person name="Caler E."/>
            <person name="Zhao Q."/>
            <person name="Crabtree J."/>
            <person name="Allen J.E."/>
            <person name="Delcher A.L."/>
            <person name="Guiliano D.B."/>
            <person name="Miranda-Saavedra D."/>
            <person name="Angiuoli S.V."/>
            <person name="Creasy T."/>
            <person name="Amedeo P."/>
            <person name="Haas B."/>
            <person name="El-Sayed N.M."/>
            <person name="Wortman J.R."/>
            <person name="Feldblyum T."/>
            <person name="Tallon L."/>
            <person name="Schatz M."/>
            <person name="Shumway M."/>
            <person name="Koo H."/>
            <person name="Salzberg S.L."/>
            <person name="Schobel S."/>
            <person name="Pertea M."/>
            <person name="Pop M."/>
            <person name="White O."/>
            <person name="Barton G.J."/>
            <person name="Carlow C.K."/>
            <person name="Crawford M.J."/>
            <person name="Daub J."/>
            <person name="Dimmic M.W."/>
            <person name="Estes C.F."/>
            <person name="Foster J.M."/>
            <person name="Ganatra M."/>
            <person name="Gregory W.F."/>
            <person name="Johnson N.M."/>
            <person name="Jin J."/>
            <person name="Komuniecki R."/>
            <person name="Korf I."/>
            <person name="Kumar S."/>
            <person name="Laney S."/>
            <person name="Li B.W."/>
            <person name="Li W."/>
            <person name="Lindblom T.H."/>
            <person name="Lustigman S."/>
            <person name="Ma D."/>
            <person name="Maina C.V."/>
            <person name="Martin D.M."/>
            <person name="McCarter J.P."/>
            <person name="McReynolds L."/>
            <person name="Mitreva M."/>
            <person name="Nutman T.B."/>
            <person name="Parkinson J."/>
            <person name="Peregrin-Alvarez J.M."/>
            <person name="Poole C."/>
            <person name="Ren Q."/>
            <person name="Saunders L."/>
            <person name="Sluder A.E."/>
            <person name="Smith K."/>
            <person name="Stanke M."/>
            <person name="Unnasch T.R."/>
            <person name="Ware J."/>
            <person name="Wei A.D."/>
            <person name="Weil G."/>
            <person name="Williams D.J."/>
            <person name="Zhang Y."/>
            <person name="Williams S.A."/>
            <person name="Fraser-Liggett C."/>
            <person name="Slatko B."/>
            <person name="Blaxter M.L."/>
            <person name="Scott A.L."/>
        </authorList>
    </citation>
    <scope>NUCLEOTIDE SEQUENCE</scope>
    <source>
        <strain evidence="7">FR3</strain>
    </source>
</reference>
<dbReference type="GO" id="GO:0016477">
    <property type="term" value="P:cell migration"/>
    <property type="evidence" value="ECO:0007669"/>
    <property type="project" value="TreeGrafter"/>
</dbReference>
<dbReference type="PANTHER" id="PTHR24027">
    <property type="entry name" value="CADHERIN-23"/>
    <property type="match status" value="1"/>
</dbReference>
<dbReference type="SUPFAM" id="SSF49313">
    <property type="entry name" value="Cadherin-like"/>
    <property type="match status" value="2"/>
</dbReference>
<keyword evidence="4" id="KW-0472">Membrane</keyword>
<keyword evidence="3 5" id="KW-0106">Calcium</keyword>
<dbReference type="GO" id="GO:0016342">
    <property type="term" value="C:catenin complex"/>
    <property type="evidence" value="ECO:0007669"/>
    <property type="project" value="TreeGrafter"/>
</dbReference>
<dbReference type="EMBL" id="LN855431">
    <property type="protein sequence ID" value="CRZ22044.1"/>
    <property type="molecule type" value="Genomic_DNA"/>
</dbReference>
<accession>A0A1I9GBU6</accession>
<organism evidence="7">
    <name type="scientific">Brugia malayi</name>
    <name type="common">Filarial nematode worm</name>
    <dbReference type="NCBI Taxonomy" id="6279"/>
    <lineage>
        <taxon>Eukaryota</taxon>
        <taxon>Metazoa</taxon>
        <taxon>Ecdysozoa</taxon>
        <taxon>Nematoda</taxon>
        <taxon>Chromadorea</taxon>
        <taxon>Rhabditida</taxon>
        <taxon>Spirurina</taxon>
        <taxon>Spiruromorpha</taxon>
        <taxon>Filarioidea</taxon>
        <taxon>Onchocercidae</taxon>
        <taxon>Brugia</taxon>
    </lineage>
</organism>
<feature type="non-terminal residue" evidence="7">
    <location>
        <position position="154"/>
    </location>
</feature>
<feature type="domain" description="Cadherin" evidence="6">
    <location>
        <begin position="20"/>
        <end position="83"/>
    </location>
</feature>
<dbReference type="GO" id="GO:0005509">
    <property type="term" value="F:calcium ion binding"/>
    <property type="evidence" value="ECO:0007669"/>
    <property type="project" value="UniProtKB-UniRule"/>
</dbReference>
<dbReference type="GO" id="GO:0008013">
    <property type="term" value="F:beta-catenin binding"/>
    <property type="evidence" value="ECO:0007669"/>
    <property type="project" value="TreeGrafter"/>
</dbReference>
<protein>
    <submittedName>
        <fullName evidence="7">Bm8105</fullName>
    </submittedName>
</protein>
<dbReference type="CDD" id="cd11304">
    <property type="entry name" value="Cadherin_repeat"/>
    <property type="match status" value="2"/>
</dbReference>
<dbReference type="GO" id="GO:0045296">
    <property type="term" value="F:cadherin binding"/>
    <property type="evidence" value="ECO:0007669"/>
    <property type="project" value="TreeGrafter"/>
</dbReference>
<evidence type="ECO:0000256" key="3">
    <source>
        <dbReference type="ARBA" id="ARBA00022837"/>
    </source>
</evidence>
<name>A0A1I9GBU6_BRUMA</name>
<dbReference type="Gene3D" id="2.60.40.60">
    <property type="entry name" value="Cadherins"/>
    <property type="match status" value="2"/>
</dbReference>
<evidence type="ECO:0000256" key="1">
    <source>
        <dbReference type="ARBA" id="ARBA00004370"/>
    </source>
</evidence>
<dbReference type="PRINTS" id="PR00205">
    <property type="entry name" value="CADHERIN"/>
</dbReference>
<dbReference type="PANTHER" id="PTHR24027:SF438">
    <property type="entry name" value="CADHERIN 23"/>
    <property type="match status" value="1"/>
</dbReference>
<dbReference type="AlphaFoldDB" id="A0A1I9GBU6"/>
<proteinExistence type="predicted"/>
<evidence type="ECO:0000256" key="4">
    <source>
        <dbReference type="ARBA" id="ARBA00023136"/>
    </source>
</evidence>
<evidence type="ECO:0000256" key="2">
    <source>
        <dbReference type="ARBA" id="ARBA00022737"/>
    </source>
</evidence>